<evidence type="ECO:0000256" key="1">
    <source>
        <dbReference type="SAM" id="Phobius"/>
    </source>
</evidence>
<reference evidence="3" key="2">
    <citation type="journal article" date="2017" name="Nat. Plants">
        <title>The Aegilops tauschii genome reveals multiple impacts of transposons.</title>
        <authorList>
            <person name="Zhao G."/>
            <person name="Zou C."/>
            <person name="Li K."/>
            <person name="Wang K."/>
            <person name="Li T."/>
            <person name="Gao L."/>
            <person name="Zhang X."/>
            <person name="Wang H."/>
            <person name="Yang Z."/>
            <person name="Liu X."/>
            <person name="Jiang W."/>
            <person name="Mao L."/>
            <person name="Kong X."/>
            <person name="Jiao Y."/>
            <person name="Jia J."/>
        </authorList>
    </citation>
    <scope>NUCLEOTIDE SEQUENCE [LARGE SCALE GENOMIC DNA]</scope>
    <source>
        <strain evidence="3">cv. AL8/78</strain>
    </source>
</reference>
<keyword evidence="1" id="KW-0812">Transmembrane</keyword>
<reference evidence="2" key="3">
    <citation type="journal article" date="2017" name="Nature">
        <title>Genome sequence of the progenitor of the wheat D genome Aegilops tauschii.</title>
        <authorList>
            <person name="Luo M.C."/>
            <person name="Gu Y.Q."/>
            <person name="Puiu D."/>
            <person name="Wang H."/>
            <person name="Twardziok S.O."/>
            <person name="Deal K.R."/>
            <person name="Huo N."/>
            <person name="Zhu T."/>
            <person name="Wang L."/>
            <person name="Wang Y."/>
            <person name="McGuire P.E."/>
            <person name="Liu S."/>
            <person name="Long H."/>
            <person name="Ramasamy R.K."/>
            <person name="Rodriguez J.C."/>
            <person name="Van S.L."/>
            <person name="Yuan L."/>
            <person name="Wang Z."/>
            <person name="Xia Z."/>
            <person name="Xiao L."/>
            <person name="Anderson O.D."/>
            <person name="Ouyang S."/>
            <person name="Liang Y."/>
            <person name="Zimin A.V."/>
            <person name="Pertea G."/>
            <person name="Qi P."/>
            <person name="Bennetzen J.L."/>
            <person name="Dai X."/>
            <person name="Dawson M.W."/>
            <person name="Muller H.G."/>
            <person name="Kugler K."/>
            <person name="Rivarola-Duarte L."/>
            <person name="Spannagl M."/>
            <person name="Mayer K.F.X."/>
            <person name="Lu F.H."/>
            <person name="Bevan M.W."/>
            <person name="Leroy P."/>
            <person name="Li P."/>
            <person name="You F.M."/>
            <person name="Sun Q."/>
            <person name="Liu Z."/>
            <person name="Lyons E."/>
            <person name="Wicker T."/>
            <person name="Salzberg S.L."/>
            <person name="Devos K.M."/>
            <person name="Dvorak J."/>
        </authorList>
    </citation>
    <scope>NUCLEOTIDE SEQUENCE [LARGE SCALE GENOMIC DNA]</scope>
    <source>
        <strain evidence="2">cv. AL8/78</strain>
    </source>
</reference>
<protein>
    <submittedName>
        <fullName evidence="2">Uncharacterized protein</fullName>
    </submittedName>
</protein>
<keyword evidence="1" id="KW-0472">Membrane</keyword>
<reference evidence="2" key="4">
    <citation type="submission" date="2019-03" db="UniProtKB">
        <authorList>
            <consortium name="EnsemblPlants"/>
        </authorList>
    </citation>
    <scope>IDENTIFICATION</scope>
</reference>
<dbReference type="AlphaFoldDB" id="A0A453A3A6"/>
<keyword evidence="1" id="KW-1133">Transmembrane helix</keyword>
<evidence type="ECO:0000313" key="2">
    <source>
        <dbReference type="EnsemblPlants" id="AET1Gv21022500.8"/>
    </source>
</evidence>
<reference evidence="3" key="1">
    <citation type="journal article" date="2014" name="Science">
        <title>Ancient hybridizations among the ancestral genomes of bread wheat.</title>
        <authorList>
            <consortium name="International Wheat Genome Sequencing Consortium,"/>
            <person name="Marcussen T."/>
            <person name="Sandve S.R."/>
            <person name="Heier L."/>
            <person name="Spannagl M."/>
            <person name="Pfeifer M."/>
            <person name="Jakobsen K.S."/>
            <person name="Wulff B.B."/>
            <person name="Steuernagel B."/>
            <person name="Mayer K.F."/>
            <person name="Olsen O.A."/>
        </authorList>
    </citation>
    <scope>NUCLEOTIDE SEQUENCE [LARGE SCALE GENOMIC DNA]</scope>
    <source>
        <strain evidence="3">cv. AL8/78</strain>
    </source>
</reference>
<name>A0A453A3A6_AEGTS</name>
<dbReference type="Proteomes" id="UP000015105">
    <property type="component" value="Chromosome 1D"/>
</dbReference>
<feature type="transmembrane region" description="Helical" evidence="1">
    <location>
        <begin position="34"/>
        <end position="51"/>
    </location>
</feature>
<dbReference type="EnsemblPlants" id="AET1Gv21022500.8">
    <property type="protein sequence ID" value="AET1Gv21022500.8"/>
    <property type="gene ID" value="AET1Gv21022500"/>
</dbReference>
<feature type="transmembrane region" description="Helical" evidence="1">
    <location>
        <begin position="6"/>
        <end position="22"/>
    </location>
</feature>
<dbReference type="Gramene" id="AET1Gv21022500.8">
    <property type="protein sequence ID" value="AET1Gv21022500.8"/>
    <property type="gene ID" value="AET1Gv21022500"/>
</dbReference>
<organism evidence="2 3">
    <name type="scientific">Aegilops tauschii subsp. strangulata</name>
    <name type="common">Goatgrass</name>
    <dbReference type="NCBI Taxonomy" id="200361"/>
    <lineage>
        <taxon>Eukaryota</taxon>
        <taxon>Viridiplantae</taxon>
        <taxon>Streptophyta</taxon>
        <taxon>Embryophyta</taxon>
        <taxon>Tracheophyta</taxon>
        <taxon>Spermatophyta</taxon>
        <taxon>Magnoliopsida</taxon>
        <taxon>Liliopsida</taxon>
        <taxon>Poales</taxon>
        <taxon>Poaceae</taxon>
        <taxon>BOP clade</taxon>
        <taxon>Pooideae</taxon>
        <taxon>Triticodae</taxon>
        <taxon>Triticeae</taxon>
        <taxon>Triticinae</taxon>
        <taxon>Aegilops</taxon>
    </lineage>
</organism>
<sequence>MACNSFHVFIIILIYVRLRYTILMKSMVFLMKSFMLKVLLLFACYKVSWGQSVSRSRIYYYCC</sequence>
<reference evidence="2" key="5">
    <citation type="journal article" date="2021" name="G3 (Bethesda)">
        <title>Aegilops tauschii genome assembly Aet v5.0 features greater sequence contiguity and improved annotation.</title>
        <authorList>
            <person name="Wang L."/>
            <person name="Zhu T."/>
            <person name="Rodriguez J.C."/>
            <person name="Deal K.R."/>
            <person name="Dubcovsky J."/>
            <person name="McGuire P.E."/>
            <person name="Lux T."/>
            <person name="Spannagl M."/>
            <person name="Mayer K.F.X."/>
            <person name="Baldrich P."/>
            <person name="Meyers B.C."/>
            <person name="Huo N."/>
            <person name="Gu Y.Q."/>
            <person name="Zhou H."/>
            <person name="Devos K.M."/>
            <person name="Bennetzen J.L."/>
            <person name="Unver T."/>
            <person name="Budak H."/>
            <person name="Gulick P.J."/>
            <person name="Galiba G."/>
            <person name="Kalapos B."/>
            <person name="Nelson D.R."/>
            <person name="Li P."/>
            <person name="You F.M."/>
            <person name="Luo M.C."/>
            <person name="Dvorak J."/>
        </authorList>
    </citation>
    <scope>NUCLEOTIDE SEQUENCE [LARGE SCALE GENOMIC DNA]</scope>
    <source>
        <strain evidence="2">cv. AL8/78</strain>
    </source>
</reference>
<proteinExistence type="predicted"/>
<accession>A0A453A3A6</accession>
<evidence type="ECO:0000313" key="3">
    <source>
        <dbReference type="Proteomes" id="UP000015105"/>
    </source>
</evidence>
<keyword evidence="3" id="KW-1185">Reference proteome</keyword>